<feature type="compositionally biased region" description="Basic and acidic residues" evidence="1">
    <location>
        <begin position="12"/>
        <end position="23"/>
    </location>
</feature>
<dbReference type="OrthoDB" id="372395at2759"/>
<accession>W9VMJ1</accession>
<name>W9VMJ1_9EURO</name>
<dbReference type="AlphaFoldDB" id="W9VMJ1"/>
<sequence length="169" mass="19046">MGRAGEIGARLPRGDQRSHRTDSADGTQGGREGGLQDVHIRSRCNGQAQQRTQVGGAKAATLDSLYQTLAAKYNLDKKTGFRTKFNTFEDPLYLCYPPRGLGLKGAPVIIDFFQGEEWSRPRREVQDLADGTHMLIGEAHRGRKVLHATYLHTHTRQTSYNLHLYRRQQ</sequence>
<proteinExistence type="predicted"/>
<protein>
    <submittedName>
        <fullName evidence="2">Uncharacterized protein</fullName>
    </submittedName>
</protein>
<evidence type="ECO:0000313" key="3">
    <source>
        <dbReference type="Proteomes" id="UP000019471"/>
    </source>
</evidence>
<dbReference type="HOGENOM" id="CLU_1578366_0_0_1"/>
<comment type="caution">
    <text evidence="2">The sequence shown here is derived from an EMBL/GenBank/DDBJ whole genome shotgun (WGS) entry which is preliminary data.</text>
</comment>
<dbReference type="GeneID" id="19198107"/>
<evidence type="ECO:0000313" key="2">
    <source>
        <dbReference type="EMBL" id="EXJ53331.1"/>
    </source>
</evidence>
<feature type="region of interest" description="Disordered" evidence="1">
    <location>
        <begin position="1"/>
        <end position="35"/>
    </location>
</feature>
<dbReference type="STRING" id="1182543.W9VMJ1"/>
<evidence type="ECO:0000256" key="1">
    <source>
        <dbReference type="SAM" id="MobiDB-lite"/>
    </source>
</evidence>
<reference evidence="2 3" key="1">
    <citation type="submission" date="2013-03" db="EMBL/GenBank/DDBJ databases">
        <title>The Genome Sequence of Cladophialophora psammophila CBS 110553.</title>
        <authorList>
            <consortium name="The Broad Institute Genomics Platform"/>
            <person name="Cuomo C."/>
            <person name="de Hoog S."/>
            <person name="Gorbushina A."/>
            <person name="Walker B."/>
            <person name="Young S.K."/>
            <person name="Zeng Q."/>
            <person name="Gargeya S."/>
            <person name="Fitzgerald M."/>
            <person name="Haas B."/>
            <person name="Abouelleil A."/>
            <person name="Allen A.W."/>
            <person name="Alvarado L."/>
            <person name="Arachchi H.M."/>
            <person name="Berlin A.M."/>
            <person name="Chapman S.B."/>
            <person name="Gainer-Dewar J."/>
            <person name="Goldberg J."/>
            <person name="Griggs A."/>
            <person name="Gujja S."/>
            <person name="Hansen M."/>
            <person name="Howarth C."/>
            <person name="Imamovic A."/>
            <person name="Ireland A."/>
            <person name="Larimer J."/>
            <person name="McCowan C."/>
            <person name="Murphy C."/>
            <person name="Pearson M."/>
            <person name="Poon T.W."/>
            <person name="Priest M."/>
            <person name="Roberts A."/>
            <person name="Saif S."/>
            <person name="Shea T."/>
            <person name="Sisk P."/>
            <person name="Sykes S."/>
            <person name="Wortman J."/>
            <person name="Nusbaum C."/>
            <person name="Birren B."/>
        </authorList>
    </citation>
    <scope>NUCLEOTIDE SEQUENCE [LARGE SCALE GENOMIC DNA]</scope>
    <source>
        <strain evidence="2 3">CBS 110553</strain>
    </source>
</reference>
<organism evidence="2 3">
    <name type="scientific">Cladophialophora psammophila CBS 110553</name>
    <dbReference type="NCBI Taxonomy" id="1182543"/>
    <lineage>
        <taxon>Eukaryota</taxon>
        <taxon>Fungi</taxon>
        <taxon>Dikarya</taxon>
        <taxon>Ascomycota</taxon>
        <taxon>Pezizomycotina</taxon>
        <taxon>Eurotiomycetes</taxon>
        <taxon>Chaetothyriomycetidae</taxon>
        <taxon>Chaetothyriales</taxon>
        <taxon>Herpotrichiellaceae</taxon>
        <taxon>Cladophialophora</taxon>
    </lineage>
</organism>
<dbReference type="RefSeq" id="XP_007752180.1">
    <property type="nucleotide sequence ID" value="XM_007753990.1"/>
</dbReference>
<dbReference type="Proteomes" id="UP000019471">
    <property type="component" value="Unassembled WGS sequence"/>
</dbReference>
<gene>
    <name evidence="2" type="ORF">A1O5_13424</name>
</gene>
<keyword evidence="3" id="KW-1185">Reference proteome</keyword>
<dbReference type="EMBL" id="AMGX01000056">
    <property type="protein sequence ID" value="EXJ53331.1"/>
    <property type="molecule type" value="Genomic_DNA"/>
</dbReference>